<dbReference type="GO" id="GO:0000155">
    <property type="term" value="F:phosphorelay sensor kinase activity"/>
    <property type="evidence" value="ECO:0007669"/>
    <property type="project" value="InterPro"/>
</dbReference>
<dbReference type="EMBL" id="PJRS01000022">
    <property type="protein sequence ID" value="PLR25036.1"/>
    <property type="molecule type" value="Genomic_DNA"/>
</dbReference>
<dbReference type="GO" id="GO:0016020">
    <property type="term" value="C:membrane"/>
    <property type="evidence" value="ECO:0007669"/>
    <property type="project" value="UniProtKB-UniRule"/>
</dbReference>
<comment type="catalytic activity">
    <reaction evidence="1">
        <text>ATP + protein L-histidine = ADP + protein N-phospho-L-histidine.</text>
        <dbReference type="EC" id="2.7.13.3"/>
    </reaction>
</comment>
<dbReference type="InterPro" id="IPR005330">
    <property type="entry name" value="MHYT_dom"/>
</dbReference>
<feature type="domain" description="Histidine kinase" evidence="13">
    <location>
        <begin position="409"/>
        <end position="625"/>
    </location>
</feature>
<dbReference type="GO" id="GO:0005524">
    <property type="term" value="F:ATP binding"/>
    <property type="evidence" value="ECO:0007669"/>
    <property type="project" value="UniProtKB-KW"/>
</dbReference>
<reference evidence="16 17" key="1">
    <citation type="submission" date="2017-12" db="EMBL/GenBank/DDBJ databases">
        <title>The genome sequence of Caulobacter sp. 410.</title>
        <authorList>
            <person name="Gao J."/>
            <person name="Mao X."/>
            <person name="Sun J."/>
        </authorList>
    </citation>
    <scope>NUCLEOTIDE SEQUENCE [LARGE SCALE GENOMIC DNA]</scope>
    <source>
        <strain evidence="16 17">410</strain>
    </source>
</reference>
<evidence type="ECO:0000313" key="17">
    <source>
        <dbReference type="Proteomes" id="UP000234479"/>
    </source>
</evidence>
<dbReference type="Pfam" id="PF12860">
    <property type="entry name" value="PAS_7"/>
    <property type="match status" value="1"/>
</dbReference>
<dbReference type="InterPro" id="IPR001789">
    <property type="entry name" value="Sig_transdc_resp-reg_receiver"/>
</dbReference>
<keyword evidence="3 11" id="KW-0597">Phosphoprotein</keyword>
<dbReference type="CDD" id="cd16922">
    <property type="entry name" value="HATPase_EvgS-ArcB-TorS-like"/>
    <property type="match status" value="1"/>
</dbReference>
<evidence type="ECO:0000256" key="5">
    <source>
        <dbReference type="ARBA" id="ARBA00022741"/>
    </source>
</evidence>
<feature type="transmembrane region" description="Helical" evidence="12">
    <location>
        <begin position="198"/>
        <end position="222"/>
    </location>
</feature>
<evidence type="ECO:0000256" key="10">
    <source>
        <dbReference type="ARBA" id="ARBA00068150"/>
    </source>
</evidence>
<evidence type="ECO:0000259" key="15">
    <source>
        <dbReference type="PROSITE" id="PS50924"/>
    </source>
</evidence>
<feature type="transmembrane region" description="Helical" evidence="12">
    <location>
        <begin position="242"/>
        <end position="263"/>
    </location>
</feature>
<feature type="modified residue" description="4-aspartylphosphate" evidence="11">
    <location>
        <position position="698"/>
    </location>
</feature>
<feature type="domain" description="Response regulatory" evidence="14">
    <location>
        <begin position="648"/>
        <end position="768"/>
    </location>
</feature>
<dbReference type="InterPro" id="IPR036890">
    <property type="entry name" value="HATPase_C_sf"/>
</dbReference>
<dbReference type="InterPro" id="IPR011006">
    <property type="entry name" value="CheY-like_superfamily"/>
</dbReference>
<evidence type="ECO:0000256" key="2">
    <source>
        <dbReference type="ARBA" id="ARBA00012438"/>
    </source>
</evidence>
<keyword evidence="5" id="KW-0547">Nucleotide-binding</keyword>
<dbReference type="FunFam" id="3.30.565.10:FF:000010">
    <property type="entry name" value="Sensor histidine kinase RcsC"/>
    <property type="match status" value="1"/>
</dbReference>
<feature type="transmembrane region" description="Helical" evidence="12">
    <location>
        <begin position="39"/>
        <end position="58"/>
    </location>
</feature>
<dbReference type="SMART" id="SM00448">
    <property type="entry name" value="REC"/>
    <property type="match status" value="1"/>
</dbReference>
<dbReference type="CDD" id="cd17546">
    <property type="entry name" value="REC_hyHK_CKI1_RcsC-like"/>
    <property type="match status" value="1"/>
</dbReference>
<dbReference type="InterPro" id="IPR003661">
    <property type="entry name" value="HisK_dim/P_dom"/>
</dbReference>
<dbReference type="Pfam" id="PF00072">
    <property type="entry name" value="Response_reg"/>
    <property type="match status" value="1"/>
</dbReference>
<evidence type="ECO:0000256" key="12">
    <source>
        <dbReference type="PROSITE-ProRule" id="PRU00244"/>
    </source>
</evidence>
<dbReference type="Gene3D" id="1.10.287.130">
    <property type="match status" value="1"/>
</dbReference>
<dbReference type="PROSITE" id="PS50109">
    <property type="entry name" value="HIS_KIN"/>
    <property type="match status" value="1"/>
</dbReference>
<keyword evidence="7" id="KW-0067">ATP-binding</keyword>
<keyword evidence="4" id="KW-0808">Transferase</keyword>
<evidence type="ECO:0000256" key="9">
    <source>
        <dbReference type="ARBA" id="ARBA00064003"/>
    </source>
</evidence>
<feature type="transmembrane region" description="Helical" evidence="12">
    <location>
        <begin position="107"/>
        <end position="129"/>
    </location>
</feature>
<dbReference type="SMART" id="SM00388">
    <property type="entry name" value="HisKA"/>
    <property type="match status" value="1"/>
</dbReference>
<keyword evidence="8" id="KW-0902">Two-component regulatory system</keyword>
<dbReference type="Gene3D" id="3.40.50.2300">
    <property type="match status" value="1"/>
</dbReference>
<sequence>MLDGVTGYEDSRVPPARAYPGQGPMFATLRCLDQHDPTLVIWALLVCLASMAVGVHAYHRGATAAGPARIAWILLTGLVLGSGVWATHFIAMLGFQPGLRLSFDEPMTALSFVVALTGLAGGAGLAMTATGRARRLAGGALCGGSIAAMHFVGVSAMRLPALMIWRADLVVAAILIAAGLSALAFVDLRRESGLRGRAASILLLATAVCGLHFVGMGAVTLLPVADLEAAGRFTRGELARSVIAMVSMIVLAGCGMLLTHRLAHRSAFATLRSALNRAPIGLGYFDRNNLLQVWNATLADFARPYGLTLAQGMSLGEIAERTAMDAKARQAAKAVLDAVDDQVGEWVSPDTFSSPDGRFQSLKLTPAEDGGFLLIITDITEHVTVTEREIEARRLAEGASRAKSEFLANMSHEIRTPLNGILGMTQVMSREALDDDQRERLEIIGASGAALLEILNDVLDLSKIEAGRMELNEAAFDLEETVRLALAPYAPLAAEKDLALTLAVDEGAMGAWLGDAPRLRQILGNLVVNAVKFTDQGGVAVSVERREAGLRFIVADTGEGVSEADRERIFRAFTQADASATRRHGGTGLGLTISRSLAERMGGELWLESREGEGATFGVDLPLVPRVQEAATELVSAVALPTPQGALRILAAEDNPVNQTVLQALLAPFEVELTLVADGRQAIAAYEADPAIDLILMDIQMPELNGLAATQGVRAFEAAHGLAAVPIIAVTANAMPHQVETYFAAGMTGFIAKPLNLPDLLAAIEGATSPKADAA</sequence>
<evidence type="ECO:0000259" key="14">
    <source>
        <dbReference type="PROSITE" id="PS50110"/>
    </source>
</evidence>
<dbReference type="PROSITE" id="PS50924">
    <property type="entry name" value="MHYT"/>
    <property type="match status" value="1"/>
</dbReference>
<organism evidence="16 17">
    <name type="scientific">Caulobacter zeae</name>
    <dbReference type="NCBI Taxonomy" id="2055137"/>
    <lineage>
        <taxon>Bacteria</taxon>
        <taxon>Pseudomonadati</taxon>
        <taxon>Pseudomonadota</taxon>
        <taxon>Alphaproteobacteria</taxon>
        <taxon>Caulobacterales</taxon>
        <taxon>Caulobacteraceae</taxon>
        <taxon>Caulobacter</taxon>
    </lineage>
</organism>
<dbReference type="PANTHER" id="PTHR45339:SF1">
    <property type="entry name" value="HYBRID SIGNAL TRANSDUCTION HISTIDINE KINASE J"/>
    <property type="match status" value="1"/>
</dbReference>
<dbReference type="InterPro" id="IPR036097">
    <property type="entry name" value="HisK_dim/P_sf"/>
</dbReference>
<dbReference type="PANTHER" id="PTHR45339">
    <property type="entry name" value="HYBRID SIGNAL TRANSDUCTION HISTIDINE KINASE J"/>
    <property type="match status" value="1"/>
</dbReference>
<evidence type="ECO:0000256" key="1">
    <source>
        <dbReference type="ARBA" id="ARBA00000085"/>
    </source>
</evidence>
<gene>
    <name evidence="16" type="ORF">SGCZBJ_12420</name>
</gene>
<keyword evidence="12" id="KW-0472">Membrane</keyword>
<proteinExistence type="predicted"/>
<dbReference type="FunFam" id="1.10.287.130:FF:000002">
    <property type="entry name" value="Two-component osmosensing histidine kinase"/>
    <property type="match status" value="1"/>
</dbReference>
<dbReference type="SUPFAM" id="SSF55874">
    <property type="entry name" value="ATPase domain of HSP90 chaperone/DNA topoisomerase II/histidine kinase"/>
    <property type="match status" value="1"/>
</dbReference>
<dbReference type="SUPFAM" id="SSF52172">
    <property type="entry name" value="CheY-like"/>
    <property type="match status" value="1"/>
</dbReference>
<protein>
    <recommendedName>
        <fullName evidence="10">Sensory/regulatory protein RpfC</fullName>
        <ecNumber evidence="2">2.7.13.3</ecNumber>
    </recommendedName>
</protein>
<dbReference type="OrthoDB" id="9810730at2"/>
<dbReference type="PROSITE" id="PS50110">
    <property type="entry name" value="RESPONSE_REGULATORY"/>
    <property type="match status" value="1"/>
</dbReference>
<dbReference type="Pfam" id="PF00512">
    <property type="entry name" value="HisKA"/>
    <property type="match status" value="1"/>
</dbReference>
<dbReference type="Gene3D" id="3.30.565.10">
    <property type="entry name" value="Histidine kinase-like ATPase, C-terminal domain"/>
    <property type="match status" value="1"/>
</dbReference>
<dbReference type="InterPro" id="IPR003594">
    <property type="entry name" value="HATPase_dom"/>
</dbReference>
<feature type="domain" description="MHYT" evidence="15">
    <location>
        <begin position="35"/>
        <end position="222"/>
    </location>
</feature>
<dbReference type="InterPro" id="IPR004358">
    <property type="entry name" value="Sig_transdc_His_kin-like_C"/>
</dbReference>
<dbReference type="InterPro" id="IPR005467">
    <property type="entry name" value="His_kinase_dom"/>
</dbReference>
<evidence type="ECO:0000313" key="16">
    <source>
        <dbReference type="EMBL" id="PLR25036.1"/>
    </source>
</evidence>
<dbReference type="Pfam" id="PF02518">
    <property type="entry name" value="HATPase_c"/>
    <property type="match status" value="1"/>
</dbReference>
<evidence type="ECO:0000256" key="4">
    <source>
        <dbReference type="ARBA" id="ARBA00022679"/>
    </source>
</evidence>
<keyword evidence="17" id="KW-1185">Reference proteome</keyword>
<dbReference type="PRINTS" id="PR00344">
    <property type="entry name" value="BCTRLSENSOR"/>
</dbReference>
<dbReference type="SUPFAM" id="SSF47384">
    <property type="entry name" value="Homodimeric domain of signal transducing histidine kinase"/>
    <property type="match status" value="1"/>
</dbReference>
<name>A0A2N5DGB5_9CAUL</name>
<dbReference type="EC" id="2.7.13.3" evidence="2"/>
<accession>A0A2N5DGB5</accession>
<evidence type="ECO:0000256" key="3">
    <source>
        <dbReference type="ARBA" id="ARBA00022553"/>
    </source>
</evidence>
<dbReference type="SMART" id="SM00387">
    <property type="entry name" value="HATPase_c"/>
    <property type="match status" value="1"/>
</dbReference>
<dbReference type="Proteomes" id="UP000234479">
    <property type="component" value="Unassembled WGS sequence"/>
</dbReference>
<evidence type="ECO:0000259" key="13">
    <source>
        <dbReference type="PROSITE" id="PS50109"/>
    </source>
</evidence>
<dbReference type="AlphaFoldDB" id="A0A2N5DGB5"/>
<evidence type="ECO:0000256" key="11">
    <source>
        <dbReference type="PROSITE-ProRule" id="PRU00169"/>
    </source>
</evidence>
<dbReference type="Pfam" id="PF03707">
    <property type="entry name" value="MHYT"/>
    <property type="match status" value="2"/>
</dbReference>
<dbReference type="CDD" id="cd00082">
    <property type="entry name" value="HisKA"/>
    <property type="match status" value="1"/>
</dbReference>
<evidence type="ECO:0000256" key="6">
    <source>
        <dbReference type="ARBA" id="ARBA00022777"/>
    </source>
</evidence>
<keyword evidence="12" id="KW-0812">Transmembrane</keyword>
<feature type="transmembrane region" description="Helical" evidence="12">
    <location>
        <begin position="163"/>
        <end position="186"/>
    </location>
</feature>
<keyword evidence="12" id="KW-1133">Transmembrane helix</keyword>
<feature type="transmembrane region" description="Helical" evidence="12">
    <location>
        <begin position="136"/>
        <end position="157"/>
    </location>
</feature>
<evidence type="ECO:0000256" key="7">
    <source>
        <dbReference type="ARBA" id="ARBA00022840"/>
    </source>
</evidence>
<keyword evidence="6" id="KW-0418">Kinase</keyword>
<comment type="subunit">
    <text evidence="9">At low DSF concentrations, interacts with RpfF.</text>
</comment>
<comment type="caution">
    <text evidence="16">The sequence shown here is derived from an EMBL/GenBank/DDBJ whole genome shotgun (WGS) entry which is preliminary data.</text>
</comment>
<evidence type="ECO:0000256" key="8">
    <source>
        <dbReference type="ARBA" id="ARBA00023012"/>
    </source>
</evidence>
<feature type="transmembrane region" description="Helical" evidence="12">
    <location>
        <begin position="70"/>
        <end position="95"/>
    </location>
</feature>